<proteinExistence type="predicted"/>
<feature type="chain" id="PRO_5045141907" description="Secreted protein" evidence="1">
    <location>
        <begin position="28"/>
        <end position="94"/>
    </location>
</feature>
<dbReference type="RefSeq" id="WP_378252785.1">
    <property type="nucleotide sequence ID" value="NZ_JBHSIT010000002.1"/>
</dbReference>
<dbReference type="Proteomes" id="UP001595872">
    <property type="component" value="Unassembled WGS sequence"/>
</dbReference>
<keyword evidence="1" id="KW-0732">Signal</keyword>
<comment type="caution">
    <text evidence="2">The sequence shown here is derived from an EMBL/GenBank/DDBJ whole genome shotgun (WGS) entry which is preliminary data.</text>
</comment>
<evidence type="ECO:0000313" key="2">
    <source>
        <dbReference type="EMBL" id="MFC4907044.1"/>
    </source>
</evidence>
<keyword evidence="3" id="KW-1185">Reference proteome</keyword>
<feature type="signal peptide" evidence="1">
    <location>
        <begin position="1"/>
        <end position="27"/>
    </location>
</feature>
<gene>
    <name evidence="2" type="ORF">ACFPCY_06920</name>
</gene>
<reference evidence="3" key="1">
    <citation type="journal article" date="2019" name="Int. J. Syst. Evol. Microbiol.">
        <title>The Global Catalogue of Microorganisms (GCM) 10K type strain sequencing project: providing services to taxonomists for standard genome sequencing and annotation.</title>
        <authorList>
            <consortium name="The Broad Institute Genomics Platform"/>
            <consortium name="The Broad Institute Genome Sequencing Center for Infectious Disease"/>
            <person name="Wu L."/>
            <person name="Ma J."/>
        </authorList>
    </citation>
    <scope>NUCLEOTIDE SEQUENCE [LARGE SCALE GENOMIC DNA]</scope>
    <source>
        <strain evidence="3">KLKA75</strain>
    </source>
</reference>
<evidence type="ECO:0000313" key="3">
    <source>
        <dbReference type="Proteomes" id="UP001595872"/>
    </source>
</evidence>
<organism evidence="2 3">
    <name type="scientific">Actinomadura gamaensis</name>
    <dbReference type="NCBI Taxonomy" id="1763541"/>
    <lineage>
        <taxon>Bacteria</taxon>
        <taxon>Bacillati</taxon>
        <taxon>Actinomycetota</taxon>
        <taxon>Actinomycetes</taxon>
        <taxon>Streptosporangiales</taxon>
        <taxon>Thermomonosporaceae</taxon>
        <taxon>Actinomadura</taxon>
    </lineage>
</organism>
<protein>
    <recommendedName>
        <fullName evidence="4">Secreted protein</fullName>
    </recommendedName>
</protein>
<evidence type="ECO:0000256" key="1">
    <source>
        <dbReference type="SAM" id="SignalP"/>
    </source>
</evidence>
<dbReference type="EMBL" id="JBHSIT010000002">
    <property type="protein sequence ID" value="MFC4907044.1"/>
    <property type="molecule type" value="Genomic_DNA"/>
</dbReference>
<accession>A0ABV9TST0</accession>
<sequence length="94" mass="10076">MLRILTGTAALAATAAALIVLPGTAQAARGSDFECDRLHVSGDTVEGIGCEPRIMAPLWQFRIWKKEASDHTYRCTIGHISSPGTVHGEGCRRV</sequence>
<evidence type="ECO:0008006" key="4">
    <source>
        <dbReference type="Google" id="ProtNLM"/>
    </source>
</evidence>
<name>A0ABV9TST0_9ACTN</name>